<evidence type="ECO:0000313" key="3">
    <source>
        <dbReference type="Proteomes" id="UP001597295"/>
    </source>
</evidence>
<dbReference type="Pfam" id="PF09361">
    <property type="entry name" value="Phasin_2"/>
    <property type="match status" value="1"/>
</dbReference>
<proteinExistence type="predicted"/>
<dbReference type="EMBL" id="JBHUIP010000014">
    <property type="protein sequence ID" value="MFD2264810.1"/>
    <property type="molecule type" value="Genomic_DNA"/>
</dbReference>
<dbReference type="NCBIfam" id="TIGR01841">
    <property type="entry name" value="phasin"/>
    <property type="match status" value="1"/>
</dbReference>
<reference evidence="3" key="1">
    <citation type="journal article" date="2019" name="Int. J. Syst. Evol. Microbiol.">
        <title>The Global Catalogue of Microorganisms (GCM) 10K type strain sequencing project: providing services to taxonomists for standard genome sequencing and annotation.</title>
        <authorList>
            <consortium name="The Broad Institute Genomics Platform"/>
            <consortium name="The Broad Institute Genome Sequencing Center for Infectious Disease"/>
            <person name="Wu L."/>
            <person name="Ma J."/>
        </authorList>
    </citation>
    <scope>NUCLEOTIDE SEQUENCE [LARGE SCALE GENOMIC DNA]</scope>
    <source>
        <strain evidence="3">CGMCC 1.19062</strain>
    </source>
</reference>
<name>A0ABW5DWE7_9PROT</name>
<dbReference type="RefSeq" id="WP_379877943.1">
    <property type="nucleotide sequence ID" value="NZ_JBHUIP010000014.1"/>
</dbReference>
<gene>
    <name evidence="2" type="ORF">ACFSM5_18030</name>
</gene>
<dbReference type="InterPro" id="IPR018968">
    <property type="entry name" value="Phasin"/>
</dbReference>
<comment type="caution">
    <text evidence="2">The sequence shown here is derived from an EMBL/GenBank/DDBJ whole genome shotgun (WGS) entry which is preliminary data.</text>
</comment>
<protein>
    <submittedName>
        <fullName evidence="2">Phasin family protein</fullName>
    </submittedName>
</protein>
<accession>A0ABW5DWE7</accession>
<evidence type="ECO:0000313" key="2">
    <source>
        <dbReference type="EMBL" id="MFD2264810.1"/>
    </source>
</evidence>
<dbReference type="InterPro" id="IPR010127">
    <property type="entry name" value="Phasin_subfam-1"/>
</dbReference>
<keyword evidence="3" id="KW-1185">Reference proteome</keyword>
<dbReference type="Proteomes" id="UP001597295">
    <property type="component" value="Unassembled WGS sequence"/>
</dbReference>
<organism evidence="2 3">
    <name type="scientific">Lacibacterium aquatile</name>
    <dbReference type="NCBI Taxonomy" id="1168082"/>
    <lineage>
        <taxon>Bacteria</taxon>
        <taxon>Pseudomonadati</taxon>
        <taxon>Pseudomonadota</taxon>
        <taxon>Alphaproteobacteria</taxon>
        <taxon>Rhodospirillales</taxon>
        <taxon>Rhodospirillaceae</taxon>
    </lineage>
</organism>
<sequence>MVNAPGNPFKDFDFSKMDFGKVLSDMKVQVPGIDVDALVQAQRRNIEAVTQANQLAVEGMQAVLRRQTEIMRQTVEETQTALRDAMTQGAPDAKIVKQADLAKVTFEKALANLRELAEIVTKSNQEAADVINKRFSASIDELKALIKTK</sequence>
<feature type="domain" description="Phasin" evidence="1">
    <location>
        <begin position="39"/>
        <end position="135"/>
    </location>
</feature>
<evidence type="ECO:0000259" key="1">
    <source>
        <dbReference type="Pfam" id="PF09361"/>
    </source>
</evidence>